<reference evidence="1" key="1">
    <citation type="journal article" date="2021" name="Nat. Microbiol.">
        <title>Cocultivation of an ultrasmall environmental parasitic bacterium with lytic ability against bacteria associated with wastewater foams.</title>
        <authorList>
            <person name="Batinovic S."/>
            <person name="Rose J.J.A."/>
            <person name="Ratcliffe J."/>
            <person name="Seviour R.J."/>
            <person name="Petrovski S."/>
        </authorList>
    </citation>
    <scope>NUCLEOTIDE SEQUENCE</scope>
    <source>
        <strain evidence="1">JR1</strain>
    </source>
</reference>
<name>A0A857MI82_9BACT</name>
<accession>A0A857MI82</accession>
<protein>
    <submittedName>
        <fullName evidence="1">Uncharacterized protein</fullName>
    </submittedName>
</protein>
<organism evidence="1 2">
    <name type="scientific">Candidatus Mycosynbacter amalyticus</name>
    <dbReference type="NCBI Taxonomy" id="2665156"/>
    <lineage>
        <taxon>Bacteria</taxon>
        <taxon>Candidatus Saccharimonadota</taxon>
        <taxon>Candidatus Saccharimonadota incertae sedis</taxon>
        <taxon>Candidatus Mycosynbacter</taxon>
    </lineage>
</organism>
<dbReference type="AlphaFoldDB" id="A0A857MI82"/>
<gene>
    <name evidence="1" type="ORF">GII36_00075</name>
</gene>
<dbReference type="EMBL" id="CP045921">
    <property type="protein sequence ID" value="QHN42263.1"/>
    <property type="molecule type" value="Genomic_DNA"/>
</dbReference>
<sequence>MKVSSNLPDSNTCPANFTELYNTYGIDEVDNPRTIVESDIVQSYVDYADGVGCSVLGDPETQAIAEAAVSAICGGASNTDVAQAGAVMQLEAMNRFLYGKGFGAIECSRLPGTVTVDSDMLNLSGRYNPQ</sequence>
<dbReference type="Proteomes" id="UP001059824">
    <property type="component" value="Chromosome"/>
</dbReference>
<dbReference type="RefSeq" id="WP_260763466.1">
    <property type="nucleotide sequence ID" value="NZ_CP045921.1"/>
</dbReference>
<evidence type="ECO:0000313" key="1">
    <source>
        <dbReference type="EMBL" id="QHN42263.1"/>
    </source>
</evidence>
<proteinExistence type="predicted"/>
<dbReference type="KEGG" id="mama:GII36_00075"/>
<evidence type="ECO:0000313" key="2">
    <source>
        <dbReference type="Proteomes" id="UP001059824"/>
    </source>
</evidence>
<keyword evidence="2" id="KW-1185">Reference proteome</keyword>